<reference evidence="11" key="1">
    <citation type="submission" date="2016-10" db="EMBL/GenBank/DDBJ databases">
        <authorList>
            <person name="Varghese N."/>
            <person name="Submissions S."/>
        </authorList>
    </citation>
    <scope>NUCLEOTIDE SEQUENCE [LARGE SCALE GENOMIC DNA]</scope>
    <source>
        <strain evidence="11">DSM 15282</strain>
    </source>
</reference>
<dbReference type="InterPro" id="IPR035965">
    <property type="entry name" value="PAS-like_dom_sf"/>
</dbReference>
<dbReference type="SMART" id="SM00091">
    <property type="entry name" value="PAS"/>
    <property type="match status" value="4"/>
</dbReference>
<evidence type="ECO:0000313" key="11">
    <source>
        <dbReference type="Proteomes" id="UP000199564"/>
    </source>
</evidence>
<dbReference type="GO" id="GO:0000155">
    <property type="term" value="F:phosphorelay sensor kinase activity"/>
    <property type="evidence" value="ECO:0007669"/>
    <property type="project" value="InterPro"/>
</dbReference>
<feature type="domain" description="PAS" evidence="8">
    <location>
        <begin position="276"/>
        <end position="338"/>
    </location>
</feature>
<dbReference type="InterPro" id="IPR005467">
    <property type="entry name" value="His_kinase_dom"/>
</dbReference>
<dbReference type="CDD" id="cd00130">
    <property type="entry name" value="PAS"/>
    <property type="match status" value="4"/>
</dbReference>
<dbReference type="Proteomes" id="UP000199564">
    <property type="component" value="Unassembled WGS sequence"/>
</dbReference>
<keyword evidence="6" id="KW-0175">Coiled coil</keyword>
<feature type="domain" description="PAC" evidence="9">
    <location>
        <begin position="87"/>
        <end position="139"/>
    </location>
</feature>
<dbReference type="InterPro" id="IPR000014">
    <property type="entry name" value="PAS"/>
</dbReference>
<keyword evidence="3" id="KW-0597">Phosphoprotein</keyword>
<evidence type="ECO:0000256" key="3">
    <source>
        <dbReference type="ARBA" id="ARBA00022553"/>
    </source>
</evidence>
<dbReference type="PRINTS" id="PR00344">
    <property type="entry name" value="BCTRLSENSOR"/>
</dbReference>
<dbReference type="PROSITE" id="PS50109">
    <property type="entry name" value="HIS_KIN"/>
    <property type="match status" value="1"/>
</dbReference>
<dbReference type="SMART" id="SM00387">
    <property type="entry name" value="HATPase_c"/>
    <property type="match status" value="1"/>
</dbReference>
<dbReference type="SUPFAM" id="SSF55785">
    <property type="entry name" value="PYP-like sensor domain (PAS domain)"/>
    <property type="match status" value="4"/>
</dbReference>
<dbReference type="InterPro" id="IPR013767">
    <property type="entry name" value="PAS_fold"/>
</dbReference>
<dbReference type="InterPro" id="IPR004358">
    <property type="entry name" value="Sig_transdc_His_kin-like_C"/>
</dbReference>
<evidence type="ECO:0000256" key="2">
    <source>
        <dbReference type="ARBA" id="ARBA00012438"/>
    </source>
</evidence>
<dbReference type="Pfam" id="PF02518">
    <property type="entry name" value="HATPase_c"/>
    <property type="match status" value="1"/>
</dbReference>
<dbReference type="Pfam" id="PF00989">
    <property type="entry name" value="PAS"/>
    <property type="match status" value="1"/>
</dbReference>
<proteinExistence type="predicted"/>
<dbReference type="InterPro" id="IPR003661">
    <property type="entry name" value="HisK_dim/P_dom"/>
</dbReference>
<evidence type="ECO:0000256" key="6">
    <source>
        <dbReference type="SAM" id="Coils"/>
    </source>
</evidence>
<evidence type="ECO:0000256" key="1">
    <source>
        <dbReference type="ARBA" id="ARBA00000085"/>
    </source>
</evidence>
<dbReference type="InterPro" id="IPR013655">
    <property type="entry name" value="PAS_fold_3"/>
</dbReference>
<accession>A0A1I5I555</accession>
<dbReference type="InterPro" id="IPR036890">
    <property type="entry name" value="HATPase_C_sf"/>
</dbReference>
<protein>
    <recommendedName>
        <fullName evidence="2">histidine kinase</fullName>
        <ecNumber evidence="2">2.7.13.3</ecNumber>
    </recommendedName>
</protein>
<dbReference type="Gene3D" id="3.30.450.20">
    <property type="entry name" value="PAS domain"/>
    <property type="match status" value="4"/>
</dbReference>
<dbReference type="InterPro" id="IPR003594">
    <property type="entry name" value="HATPase_dom"/>
</dbReference>
<feature type="domain" description="PAC" evidence="9">
    <location>
        <begin position="216"/>
        <end position="267"/>
    </location>
</feature>
<dbReference type="AlphaFoldDB" id="A0A1I5I555"/>
<dbReference type="SMART" id="SM00388">
    <property type="entry name" value="HisKA"/>
    <property type="match status" value="1"/>
</dbReference>
<comment type="catalytic activity">
    <reaction evidence="1">
        <text>ATP + protein L-histidine = ADP + protein N-phospho-L-histidine.</text>
        <dbReference type="EC" id="2.7.13.3"/>
    </reaction>
</comment>
<keyword evidence="4" id="KW-0808">Transferase</keyword>
<dbReference type="SUPFAM" id="SSF55874">
    <property type="entry name" value="ATPase domain of HSP90 chaperone/DNA topoisomerase II/histidine kinase"/>
    <property type="match status" value="1"/>
</dbReference>
<feature type="domain" description="PAS" evidence="8">
    <location>
        <begin position="391"/>
        <end position="461"/>
    </location>
</feature>
<dbReference type="Gene3D" id="1.10.287.130">
    <property type="match status" value="1"/>
</dbReference>
<keyword evidence="11" id="KW-1185">Reference proteome</keyword>
<dbReference type="GO" id="GO:0006355">
    <property type="term" value="P:regulation of DNA-templated transcription"/>
    <property type="evidence" value="ECO:0007669"/>
    <property type="project" value="InterPro"/>
</dbReference>
<dbReference type="SMART" id="SM00086">
    <property type="entry name" value="PAC"/>
    <property type="match status" value="4"/>
</dbReference>
<feature type="domain" description="Histidine kinase" evidence="7">
    <location>
        <begin position="544"/>
        <end position="756"/>
    </location>
</feature>
<evidence type="ECO:0000259" key="7">
    <source>
        <dbReference type="PROSITE" id="PS50109"/>
    </source>
</evidence>
<feature type="domain" description="PAS" evidence="8">
    <location>
        <begin position="37"/>
        <end position="84"/>
    </location>
</feature>
<organism evidence="10 11">
    <name type="scientific">Algoriphagus ornithinivorans</name>
    <dbReference type="NCBI Taxonomy" id="226506"/>
    <lineage>
        <taxon>Bacteria</taxon>
        <taxon>Pseudomonadati</taxon>
        <taxon>Bacteroidota</taxon>
        <taxon>Cytophagia</taxon>
        <taxon>Cytophagales</taxon>
        <taxon>Cyclobacteriaceae</taxon>
        <taxon>Algoriphagus</taxon>
    </lineage>
</organism>
<dbReference type="RefSeq" id="WP_091654849.1">
    <property type="nucleotide sequence ID" value="NZ_FOVW01000008.1"/>
</dbReference>
<dbReference type="InterPro" id="IPR000700">
    <property type="entry name" value="PAS-assoc_C"/>
</dbReference>
<dbReference type="Pfam" id="PF08447">
    <property type="entry name" value="PAS_3"/>
    <property type="match status" value="3"/>
</dbReference>
<evidence type="ECO:0000259" key="8">
    <source>
        <dbReference type="PROSITE" id="PS50112"/>
    </source>
</evidence>
<feature type="coiled-coil region" evidence="6">
    <location>
        <begin position="510"/>
        <end position="537"/>
    </location>
</feature>
<evidence type="ECO:0000256" key="5">
    <source>
        <dbReference type="ARBA" id="ARBA00022777"/>
    </source>
</evidence>
<name>A0A1I5I555_9BACT</name>
<dbReference type="PROSITE" id="PS50112">
    <property type="entry name" value="PAS"/>
    <property type="match status" value="3"/>
</dbReference>
<evidence type="ECO:0000313" key="10">
    <source>
        <dbReference type="EMBL" id="SFO55705.1"/>
    </source>
</evidence>
<dbReference type="FunFam" id="3.30.565.10:FF:000006">
    <property type="entry name" value="Sensor histidine kinase WalK"/>
    <property type="match status" value="1"/>
</dbReference>
<dbReference type="InterPro" id="IPR036097">
    <property type="entry name" value="HisK_dim/P_sf"/>
</dbReference>
<dbReference type="NCBIfam" id="TIGR00229">
    <property type="entry name" value="sensory_box"/>
    <property type="match status" value="4"/>
</dbReference>
<dbReference type="PANTHER" id="PTHR43304:SF1">
    <property type="entry name" value="PAC DOMAIN-CONTAINING PROTEIN"/>
    <property type="match status" value="1"/>
</dbReference>
<evidence type="ECO:0000259" key="9">
    <source>
        <dbReference type="PROSITE" id="PS50113"/>
    </source>
</evidence>
<keyword evidence="5" id="KW-0418">Kinase</keyword>
<dbReference type="Gene3D" id="3.30.565.10">
    <property type="entry name" value="Histidine kinase-like ATPase, C-terminal domain"/>
    <property type="match status" value="1"/>
</dbReference>
<dbReference type="PANTHER" id="PTHR43304">
    <property type="entry name" value="PHYTOCHROME-LIKE PROTEIN CPH1"/>
    <property type="match status" value="1"/>
</dbReference>
<dbReference type="InterPro" id="IPR052162">
    <property type="entry name" value="Sensor_kinase/Photoreceptor"/>
</dbReference>
<dbReference type="InterPro" id="IPR001610">
    <property type="entry name" value="PAC"/>
</dbReference>
<dbReference type="STRING" id="226506.SAMN04488519_10889"/>
<dbReference type="Pfam" id="PF00512">
    <property type="entry name" value="HisKA"/>
    <property type="match status" value="1"/>
</dbReference>
<dbReference type="CDD" id="cd00082">
    <property type="entry name" value="HisKA"/>
    <property type="match status" value="1"/>
</dbReference>
<dbReference type="EMBL" id="FOVW01000008">
    <property type="protein sequence ID" value="SFO55705.1"/>
    <property type="molecule type" value="Genomic_DNA"/>
</dbReference>
<dbReference type="EC" id="2.7.13.3" evidence="2"/>
<dbReference type="SUPFAM" id="SSF47384">
    <property type="entry name" value="Homodimeric domain of signal transducing histidine kinase"/>
    <property type="match status" value="1"/>
</dbReference>
<dbReference type="PROSITE" id="PS50113">
    <property type="entry name" value="PAC"/>
    <property type="match status" value="3"/>
</dbReference>
<sequence>MANSFIEDNQDLGFQKRLLEELTQSGTWELHIQQNKLYWSQGVFKMLGYQPDEFEVTFEKGLSVIHPEDRKRAIDHMSEVLNSSKDYNIKKRLIKKDGTHIWVISKAKWLKNNTTGETILSGAFRDITEILSTKKELETVVETNQSLYENLDGIFWEADAQTFEFLFVSPQVEKITGFTQEDWLADPKFWQNHIFLEDRDSAINLCHLETQRLKDHAFDYRFIKKDGELIWLNDRVKVISENGKAVKLQGMMVDITREKNITKALQEEIALNQSFLHKLPGIFFLFDLKGKMILWNHNIESISGYSEQEIREMKPDDFFKKEDQKRILDEIKKVADDNRNEVLMEIQAKDGQKIPVHFSASIIQYQGKPCILGIGQDIRELIESKRLIEENIERYELVTKATNEAIWDYDFREESLHCGDGFFKLFGYEPSEMSLNKFIQLIHPDDQERVNKKIQDYLTPDPTKTNWLDEFRFKKKNNIYTYVVSKAIFLRNKQGYITRIVGSIQDISHQKEYERSLKSLNEKLELHIRELAFSNQELQRFAFIASHDLQEPLRMISSFMGLLEKRYGDKLDEKALRYISFATEGAKQMQRIILDLLEHSRVGSPDESKVNLSVDKLLKEIQLYLKKNIQEKSVKITHSQLPSIHTFKTPLFQIFMNLISNSIKYAHPERTPAIHIDCKELKNHWQFSVSDNGIGISPEYFEKIFIIFERLHTKDKFEGTGIGLAIVKKAVEYLGGEVKVSSEIGKGSTFTFTIKK</sequence>
<gene>
    <name evidence="10" type="ORF">SAMN04488519_10889</name>
</gene>
<evidence type="ECO:0000256" key="4">
    <source>
        <dbReference type="ARBA" id="ARBA00022679"/>
    </source>
</evidence>
<feature type="domain" description="PAC" evidence="9">
    <location>
        <begin position="467"/>
        <end position="519"/>
    </location>
</feature>